<comment type="caution">
    <text evidence="3">The sequence shown here is derived from an EMBL/GenBank/DDBJ whole genome shotgun (WGS) entry which is preliminary data.</text>
</comment>
<dbReference type="OrthoDB" id="271595at2759"/>
<reference evidence="3 4" key="1">
    <citation type="submission" date="2019-07" db="EMBL/GenBank/DDBJ databases">
        <title>Genome assembly of two rare yeast pathogens: Diutina rugosa and Trichomonascus ciferrii.</title>
        <authorList>
            <person name="Mixao V."/>
            <person name="Saus E."/>
            <person name="Hansen A."/>
            <person name="Lass-Flor C."/>
            <person name="Gabaldon T."/>
        </authorList>
    </citation>
    <scope>NUCLEOTIDE SEQUENCE [LARGE SCALE GENOMIC DNA]</scope>
    <source>
        <strain evidence="3 4">CBS 613</strain>
    </source>
</reference>
<dbReference type="InterPro" id="IPR032857">
    <property type="entry name" value="ALKBH4"/>
</dbReference>
<feature type="domain" description="Fe2OG dioxygenase" evidence="2">
    <location>
        <begin position="109"/>
        <end position="245"/>
    </location>
</feature>
<dbReference type="Gene3D" id="2.60.120.590">
    <property type="entry name" value="Alpha-ketoglutarate-dependent dioxygenase AlkB-like"/>
    <property type="match status" value="1"/>
</dbReference>
<dbReference type="Proteomes" id="UP000449547">
    <property type="component" value="Unassembled WGS sequence"/>
</dbReference>
<dbReference type="InterPro" id="IPR027450">
    <property type="entry name" value="AlkB-like"/>
</dbReference>
<dbReference type="InterPro" id="IPR037151">
    <property type="entry name" value="AlkB-like_sf"/>
</dbReference>
<gene>
    <name evidence="3" type="ORF">DIURU_003726</name>
</gene>
<sequence length="270" mass="29960">MTWEATITTVELATHTAIHHRYPQGLTLTENLLSPEDYDRVLRSILSAFHAIECDTSEVITPRGAKKPKRKRTAIHYGPQFDYSTNHVVENPTPIPDWMAPIITKLPVEINQATLQYYPPGAGIPPHIDTHSCFGSHIISYSAGSAVAFEFKPATSHTAEKMFAPRRVKGGPSMTPKSPSPDPNDPSEAGSQAVEVLLPGNSLCVMENEVRYAWTHGIRSRATDTINGQTVPRGNRFSITFRYVSFDGVCKCQFPNWCDTRHQAENTPDT</sequence>
<dbReference type="GeneID" id="54782377"/>
<name>A0A642UPD4_DIURU</name>
<keyword evidence="4" id="KW-1185">Reference proteome</keyword>
<evidence type="ECO:0000256" key="1">
    <source>
        <dbReference type="SAM" id="MobiDB-lite"/>
    </source>
</evidence>
<dbReference type="GO" id="GO:0070988">
    <property type="term" value="P:demethylation"/>
    <property type="evidence" value="ECO:0007669"/>
    <property type="project" value="InterPro"/>
</dbReference>
<dbReference type="AlphaFoldDB" id="A0A642UPD4"/>
<dbReference type="GO" id="GO:0032451">
    <property type="term" value="F:demethylase activity"/>
    <property type="evidence" value="ECO:0007669"/>
    <property type="project" value="TreeGrafter"/>
</dbReference>
<protein>
    <recommendedName>
        <fullName evidence="2">Fe2OG dioxygenase domain-containing protein</fullName>
    </recommendedName>
</protein>
<feature type="region of interest" description="Disordered" evidence="1">
    <location>
        <begin position="160"/>
        <end position="190"/>
    </location>
</feature>
<dbReference type="GO" id="GO:0016491">
    <property type="term" value="F:oxidoreductase activity"/>
    <property type="evidence" value="ECO:0007669"/>
    <property type="project" value="TreeGrafter"/>
</dbReference>
<dbReference type="Pfam" id="PF13532">
    <property type="entry name" value="2OG-FeII_Oxy_2"/>
    <property type="match status" value="1"/>
</dbReference>
<dbReference type="RefSeq" id="XP_034011490.1">
    <property type="nucleotide sequence ID" value="XM_034156520.1"/>
</dbReference>
<evidence type="ECO:0000313" key="4">
    <source>
        <dbReference type="Proteomes" id="UP000449547"/>
    </source>
</evidence>
<accession>A0A642UPD4</accession>
<evidence type="ECO:0000259" key="2">
    <source>
        <dbReference type="PROSITE" id="PS51471"/>
    </source>
</evidence>
<proteinExistence type="predicted"/>
<dbReference type="PANTHER" id="PTHR12463">
    <property type="entry name" value="OXYGENASE-RELATED"/>
    <property type="match status" value="1"/>
</dbReference>
<dbReference type="SUPFAM" id="SSF51197">
    <property type="entry name" value="Clavaminate synthase-like"/>
    <property type="match status" value="1"/>
</dbReference>
<organism evidence="3 4">
    <name type="scientific">Diutina rugosa</name>
    <name type="common">Yeast</name>
    <name type="synonym">Candida rugosa</name>
    <dbReference type="NCBI Taxonomy" id="5481"/>
    <lineage>
        <taxon>Eukaryota</taxon>
        <taxon>Fungi</taxon>
        <taxon>Dikarya</taxon>
        <taxon>Ascomycota</taxon>
        <taxon>Saccharomycotina</taxon>
        <taxon>Pichiomycetes</taxon>
        <taxon>Debaryomycetaceae</taxon>
        <taxon>Diutina</taxon>
    </lineage>
</organism>
<dbReference type="InterPro" id="IPR005123">
    <property type="entry name" value="Oxoglu/Fe-dep_dioxygenase_dom"/>
</dbReference>
<dbReference type="PANTHER" id="PTHR12463:SF1">
    <property type="entry name" value="2-OXOGLUTARATE AND FE-DEPENDENT OXYGENASE FAMILY PROTEIN"/>
    <property type="match status" value="1"/>
</dbReference>
<dbReference type="VEuPathDB" id="FungiDB:DIURU_003726"/>
<evidence type="ECO:0000313" key="3">
    <source>
        <dbReference type="EMBL" id="KAA8900614.1"/>
    </source>
</evidence>
<dbReference type="EMBL" id="SWFT01000108">
    <property type="protein sequence ID" value="KAA8900614.1"/>
    <property type="molecule type" value="Genomic_DNA"/>
</dbReference>
<dbReference type="PROSITE" id="PS51471">
    <property type="entry name" value="FE2OG_OXY"/>
    <property type="match status" value="1"/>
</dbReference>